<dbReference type="GO" id="GO:0140664">
    <property type="term" value="F:ATP-dependent DNA damage sensor activity"/>
    <property type="evidence" value="ECO:0007669"/>
    <property type="project" value="InterPro"/>
</dbReference>
<dbReference type="Gene3D" id="3.40.50.300">
    <property type="entry name" value="P-loop containing nucleotide triphosphate hydrolases"/>
    <property type="match status" value="1"/>
</dbReference>
<dbReference type="SUPFAM" id="SSF52540">
    <property type="entry name" value="P-loop containing nucleoside triphosphate hydrolases"/>
    <property type="match status" value="1"/>
</dbReference>
<dbReference type="PROSITE" id="PS50162">
    <property type="entry name" value="RECA_2"/>
    <property type="match status" value="1"/>
</dbReference>
<dbReference type="GO" id="GO:0042148">
    <property type="term" value="P:DNA strand invasion"/>
    <property type="evidence" value="ECO:0007669"/>
    <property type="project" value="TreeGrafter"/>
</dbReference>
<dbReference type="OrthoDB" id="420422at2759"/>
<gene>
    <name evidence="1" type="ORF">OFUS_LOCUS11722</name>
</gene>
<dbReference type="InterPro" id="IPR020588">
    <property type="entry name" value="RecA_ATP-bd"/>
</dbReference>
<name>A0A8J1UDA3_OWEFU</name>
<dbReference type="Proteomes" id="UP000749559">
    <property type="component" value="Unassembled WGS sequence"/>
</dbReference>
<proteinExistence type="predicted"/>
<dbReference type="CDD" id="cd19490">
    <property type="entry name" value="XRCC2"/>
    <property type="match status" value="1"/>
</dbReference>
<dbReference type="GO" id="GO:0000400">
    <property type="term" value="F:four-way junction DNA binding"/>
    <property type="evidence" value="ECO:0007669"/>
    <property type="project" value="TreeGrafter"/>
</dbReference>
<dbReference type="GO" id="GO:0033063">
    <property type="term" value="C:Rad51B-Rad51C-Rad51D-XRCC2 complex"/>
    <property type="evidence" value="ECO:0007669"/>
    <property type="project" value="InterPro"/>
</dbReference>
<organism evidence="1 2">
    <name type="scientific">Owenia fusiformis</name>
    <name type="common">Polychaete worm</name>
    <dbReference type="NCBI Taxonomy" id="6347"/>
    <lineage>
        <taxon>Eukaryota</taxon>
        <taxon>Metazoa</taxon>
        <taxon>Spiralia</taxon>
        <taxon>Lophotrochozoa</taxon>
        <taxon>Annelida</taxon>
        <taxon>Polychaeta</taxon>
        <taxon>Sedentaria</taxon>
        <taxon>Canalipalpata</taxon>
        <taxon>Sabellida</taxon>
        <taxon>Oweniida</taxon>
        <taxon>Oweniidae</taxon>
        <taxon>Owenia</taxon>
    </lineage>
</organism>
<reference evidence="1" key="1">
    <citation type="submission" date="2022-03" db="EMBL/GenBank/DDBJ databases">
        <authorList>
            <person name="Martin C."/>
        </authorList>
    </citation>
    <scope>NUCLEOTIDE SEQUENCE</scope>
</reference>
<comment type="caution">
    <text evidence="1">The sequence shown here is derived from an EMBL/GenBank/DDBJ whole genome shotgun (WGS) entry which is preliminary data.</text>
</comment>
<dbReference type="GO" id="GO:0000724">
    <property type="term" value="P:double-strand break repair via homologous recombination"/>
    <property type="evidence" value="ECO:0007669"/>
    <property type="project" value="InterPro"/>
</dbReference>
<sequence>MNEMARKSESGFQVLARLGARPDISRLDTILFPDGLSQRQVIELFGGEGTGKTEMLMYLIVRCILPKTWNGLHIGGLGIGVVFLDTDYHFSILRLATILETHLTKAVQQNNAMKCENNTLKNDTIKFNTNQENENLHDANGDKITGITNQTGLTEEQIETFVKSCFQRLHVIRCNTSTQLVVTVHSLESLLGNHPDIGVLMLDSVSAFYWIDRNSGGDNVATQENNQRHLVRALDKLINEYNLVLFATKQMIFVKRQKQDQDNDSTPGGYHTPKGGSTNYDEIDHCEFMCKQWQTLVSDRWIFSRHEMKQVQKINSRSYIFRVLQTSRVKPKGHVTFGIDDSGIVDMQIVT</sequence>
<dbReference type="EMBL" id="CAIIXF020000006">
    <property type="protein sequence ID" value="CAH1785704.1"/>
    <property type="molecule type" value="Genomic_DNA"/>
</dbReference>
<dbReference type="PANTHER" id="PTHR46644:SF2">
    <property type="entry name" value="DNA REPAIR PROTEIN XRCC2"/>
    <property type="match status" value="1"/>
</dbReference>
<dbReference type="GO" id="GO:0005813">
    <property type="term" value="C:centrosome"/>
    <property type="evidence" value="ECO:0007669"/>
    <property type="project" value="TreeGrafter"/>
</dbReference>
<dbReference type="GO" id="GO:0005657">
    <property type="term" value="C:replication fork"/>
    <property type="evidence" value="ECO:0007669"/>
    <property type="project" value="InterPro"/>
</dbReference>
<dbReference type="GO" id="GO:0005524">
    <property type="term" value="F:ATP binding"/>
    <property type="evidence" value="ECO:0007669"/>
    <property type="project" value="InterPro"/>
</dbReference>
<dbReference type="Pfam" id="PF08423">
    <property type="entry name" value="Rad51"/>
    <property type="match status" value="1"/>
</dbReference>
<dbReference type="InterPro" id="IPR030547">
    <property type="entry name" value="XRCC2"/>
</dbReference>
<protein>
    <submittedName>
        <fullName evidence="1">Uncharacterized protein</fullName>
    </submittedName>
</protein>
<dbReference type="InterPro" id="IPR013632">
    <property type="entry name" value="Rad51_C"/>
</dbReference>
<keyword evidence="2" id="KW-1185">Reference proteome</keyword>
<dbReference type="AlphaFoldDB" id="A0A8J1UDA3"/>
<evidence type="ECO:0000313" key="2">
    <source>
        <dbReference type="Proteomes" id="UP000749559"/>
    </source>
</evidence>
<evidence type="ECO:0000313" key="1">
    <source>
        <dbReference type="EMBL" id="CAH1785704.1"/>
    </source>
</evidence>
<dbReference type="PANTHER" id="PTHR46644">
    <property type="entry name" value="DNA REPAIR PROTEIN XRCC2"/>
    <property type="match status" value="1"/>
</dbReference>
<accession>A0A8J1UDA3</accession>
<dbReference type="InterPro" id="IPR027417">
    <property type="entry name" value="P-loop_NTPase"/>
</dbReference>